<dbReference type="Proteomes" id="UP000295606">
    <property type="component" value="Unassembled WGS sequence"/>
</dbReference>
<protein>
    <submittedName>
        <fullName evidence="1">DUF2917 domain-containing protein</fullName>
    </submittedName>
</protein>
<dbReference type="InterPro" id="IPR021317">
    <property type="entry name" value="DUF2917"/>
</dbReference>
<proteinExistence type="predicted"/>
<comment type="caution">
    <text evidence="1">The sequence shown here is derived from an EMBL/GenBank/DDBJ whole genome shotgun (WGS) entry which is preliminary data.</text>
</comment>
<dbReference type="EMBL" id="SMOD01000014">
    <property type="protein sequence ID" value="TDG06684.1"/>
    <property type="molecule type" value="Genomic_DNA"/>
</dbReference>
<dbReference type="AlphaFoldDB" id="A0A4R5LCC3"/>
<evidence type="ECO:0000313" key="2">
    <source>
        <dbReference type="Proteomes" id="UP000295606"/>
    </source>
</evidence>
<dbReference type="RefSeq" id="WP_133184393.1">
    <property type="nucleotide sequence ID" value="NZ_SMOD01000014.1"/>
</dbReference>
<name>A0A4R5LCC3_9BURK</name>
<sequence length="127" mass="14304">MEDATTQLFGPRHDDFASAHDDVLPKVVIHFTVQPCITYSWCVAADADLRVFGAQVWLTRIHSPYDHWLAPGTQMRLQGGERVWISTEGPCAARISMTSLLPVVRNPLRRWLGRLLKLDLGSIAPLR</sequence>
<accession>A0A4R5LCC3</accession>
<dbReference type="Pfam" id="PF11142">
    <property type="entry name" value="DUF2917"/>
    <property type="match status" value="1"/>
</dbReference>
<organism evidence="1 2">
    <name type="scientific">Paraburkholderia guartelaensis</name>
    <dbReference type="NCBI Taxonomy" id="2546446"/>
    <lineage>
        <taxon>Bacteria</taxon>
        <taxon>Pseudomonadati</taxon>
        <taxon>Pseudomonadota</taxon>
        <taxon>Betaproteobacteria</taxon>
        <taxon>Burkholderiales</taxon>
        <taxon>Burkholderiaceae</taxon>
        <taxon>Paraburkholderia</taxon>
    </lineage>
</organism>
<dbReference type="OrthoDB" id="9005660at2"/>
<reference evidence="1 2" key="1">
    <citation type="submission" date="2019-03" db="EMBL/GenBank/DDBJ databases">
        <title>Paraburkholderia sp. isolated from native Mimosa gymnas in Guartela State Park, Brazil.</title>
        <authorList>
            <person name="Paulitsch F."/>
            <person name="Hungria M."/>
            <person name="Delamuta J.R.M."/>
            <person name="Ribeiro R.A."/>
            <person name="Dall'Agnol R."/>
            <person name="Silva J.S.B."/>
        </authorList>
    </citation>
    <scope>NUCLEOTIDE SEQUENCE [LARGE SCALE GENOMIC DNA]</scope>
    <source>
        <strain evidence="1 2">CNPSo 3008</strain>
    </source>
</reference>
<gene>
    <name evidence="1" type="ORF">E1N52_19625</name>
</gene>
<evidence type="ECO:0000313" key="1">
    <source>
        <dbReference type="EMBL" id="TDG06684.1"/>
    </source>
</evidence>